<dbReference type="Gene3D" id="3.40.50.300">
    <property type="entry name" value="P-loop containing nucleotide triphosphate hydrolases"/>
    <property type="match status" value="1"/>
</dbReference>
<dbReference type="FunFam" id="3.40.50.300:FF:000032">
    <property type="entry name" value="Export ABC transporter ATP-binding protein"/>
    <property type="match status" value="1"/>
</dbReference>
<dbReference type="CDD" id="cd03255">
    <property type="entry name" value="ABC_MJ0796_LolCDE_FtsE"/>
    <property type="match status" value="1"/>
</dbReference>
<dbReference type="EMBL" id="AP028679">
    <property type="protein sequence ID" value="BEQ13927.1"/>
    <property type="molecule type" value="Genomic_DNA"/>
</dbReference>
<comment type="similarity">
    <text evidence="4">Belongs to the ABC transporter superfamily. Macrolide exporter (TC 3.A.1.122) family.</text>
</comment>
<evidence type="ECO:0000256" key="1">
    <source>
        <dbReference type="ARBA" id="ARBA00022448"/>
    </source>
</evidence>
<dbReference type="GO" id="GO:0016887">
    <property type="term" value="F:ATP hydrolysis activity"/>
    <property type="evidence" value="ECO:0007669"/>
    <property type="project" value="InterPro"/>
</dbReference>
<accession>A0AAU9EBN7</accession>
<dbReference type="SUPFAM" id="SSF52540">
    <property type="entry name" value="P-loop containing nucleoside triphosphate hydrolases"/>
    <property type="match status" value="1"/>
</dbReference>
<name>A0AAU9EBN7_9BACT</name>
<evidence type="ECO:0000313" key="7">
    <source>
        <dbReference type="Proteomes" id="UP001366166"/>
    </source>
</evidence>
<dbReference type="InterPro" id="IPR017871">
    <property type="entry name" value="ABC_transporter-like_CS"/>
</dbReference>
<dbReference type="InterPro" id="IPR003439">
    <property type="entry name" value="ABC_transporter-like_ATP-bd"/>
</dbReference>
<dbReference type="PANTHER" id="PTHR24220">
    <property type="entry name" value="IMPORT ATP-BINDING PROTEIN"/>
    <property type="match status" value="1"/>
</dbReference>
<dbReference type="GO" id="GO:0005524">
    <property type="term" value="F:ATP binding"/>
    <property type="evidence" value="ECO:0007669"/>
    <property type="project" value="UniProtKB-KW"/>
</dbReference>
<keyword evidence="1" id="KW-0813">Transport</keyword>
<dbReference type="PANTHER" id="PTHR24220:SF86">
    <property type="entry name" value="ABC TRANSPORTER ABCH.1"/>
    <property type="match status" value="1"/>
</dbReference>
<evidence type="ECO:0000256" key="4">
    <source>
        <dbReference type="ARBA" id="ARBA00038388"/>
    </source>
</evidence>
<keyword evidence="3 6" id="KW-0067">ATP-binding</keyword>
<proteinExistence type="inferred from homology"/>
<dbReference type="PROSITE" id="PS00211">
    <property type="entry name" value="ABC_TRANSPORTER_1"/>
    <property type="match status" value="1"/>
</dbReference>
<dbReference type="Pfam" id="PF00005">
    <property type="entry name" value="ABC_tran"/>
    <property type="match status" value="1"/>
</dbReference>
<evidence type="ECO:0000256" key="3">
    <source>
        <dbReference type="ARBA" id="ARBA00022840"/>
    </source>
</evidence>
<keyword evidence="7" id="KW-1185">Reference proteome</keyword>
<organism evidence="6 7">
    <name type="scientific">Desulfoferula mesophila</name>
    <dbReference type="NCBI Taxonomy" id="3058419"/>
    <lineage>
        <taxon>Bacteria</taxon>
        <taxon>Pseudomonadati</taxon>
        <taxon>Thermodesulfobacteriota</taxon>
        <taxon>Desulfarculia</taxon>
        <taxon>Desulfarculales</taxon>
        <taxon>Desulfarculaceae</taxon>
        <taxon>Desulfoferula</taxon>
    </lineage>
</organism>
<dbReference type="SMART" id="SM00382">
    <property type="entry name" value="AAA"/>
    <property type="match status" value="1"/>
</dbReference>
<dbReference type="GO" id="GO:0022857">
    <property type="term" value="F:transmembrane transporter activity"/>
    <property type="evidence" value="ECO:0007669"/>
    <property type="project" value="UniProtKB-ARBA"/>
</dbReference>
<dbReference type="InterPro" id="IPR027417">
    <property type="entry name" value="P-loop_NTPase"/>
</dbReference>
<reference evidence="7" key="1">
    <citation type="journal article" date="2023" name="Arch. Microbiol.">
        <title>Desulfoferula mesophilus gen. nov. sp. nov., a mesophilic sulfate-reducing bacterium isolated from a brackish lake sediment.</title>
        <authorList>
            <person name="Watanabe T."/>
            <person name="Yabe T."/>
            <person name="Tsuji J.M."/>
            <person name="Fukui M."/>
        </authorList>
    </citation>
    <scope>NUCLEOTIDE SEQUENCE [LARGE SCALE GENOMIC DNA]</scope>
    <source>
        <strain evidence="7">12FAK</strain>
    </source>
</reference>
<dbReference type="InterPro" id="IPR015854">
    <property type="entry name" value="ABC_transpr_LolD-like"/>
</dbReference>
<dbReference type="AlphaFoldDB" id="A0AAU9EBN7"/>
<evidence type="ECO:0000259" key="5">
    <source>
        <dbReference type="PROSITE" id="PS50893"/>
    </source>
</evidence>
<feature type="domain" description="ABC transporter" evidence="5">
    <location>
        <begin position="4"/>
        <end position="224"/>
    </location>
</feature>
<dbReference type="InterPro" id="IPR017911">
    <property type="entry name" value="MacB-like_ATP-bd"/>
</dbReference>
<dbReference type="Proteomes" id="UP001366166">
    <property type="component" value="Chromosome"/>
</dbReference>
<evidence type="ECO:0000256" key="2">
    <source>
        <dbReference type="ARBA" id="ARBA00022741"/>
    </source>
</evidence>
<dbReference type="InterPro" id="IPR003593">
    <property type="entry name" value="AAA+_ATPase"/>
</dbReference>
<protein>
    <submittedName>
        <fullName evidence="6">Macrolide export ATP-binding/permease protein MacB</fullName>
    </submittedName>
</protein>
<dbReference type="KEGG" id="dmp:FAK_09930"/>
<dbReference type="GO" id="GO:0098796">
    <property type="term" value="C:membrane protein complex"/>
    <property type="evidence" value="ECO:0007669"/>
    <property type="project" value="UniProtKB-ARBA"/>
</dbReference>
<dbReference type="GO" id="GO:0005886">
    <property type="term" value="C:plasma membrane"/>
    <property type="evidence" value="ECO:0007669"/>
    <property type="project" value="TreeGrafter"/>
</dbReference>
<evidence type="ECO:0000313" key="6">
    <source>
        <dbReference type="EMBL" id="BEQ13927.1"/>
    </source>
</evidence>
<dbReference type="PROSITE" id="PS50893">
    <property type="entry name" value="ABC_TRANSPORTER_2"/>
    <property type="match status" value="1"/>
</dbReference>
<dbReference type="RefSeq" id="WP_350341564.1">
    <property type="nucleotide sequence ID" value="NZ_AP028679.1"/>
</dbReference>
<keyword evidence="2" id="KW-0547">Nucleotide-binding</keyword>
<gene>
    <name evidence="6" type="primary">macB</name>
    <name evidence="6" type="ORF">FAK_09930</name>
</gene>
<sequence>MALIELKGINKTYRIGDLAVEVLRGVDLSVEPGELLAIMGESGGGKSTLMNIIGFLDSPSGGGYRFEGQDAGHLDDNQLARIRNQKIGFIFQQFNLLPRLTALENVMLPLVYRGVPPRERERVARKMLERVGMAQRMTHRPPELSGGQQQRVAIARALSGNPALILADEPTGALDSQVSQEIMDIFLELNRDNKITTVMVTHDPRVGKQCRRTVRMADGMVVEV</sequence>